<dbReference type="InterPro" id="IPR052894">
    <property type="entry name" value="AsmA-related"/>
</dbReference>
<comment type="caution">
    <text evidence="3">The sequence shown here is derived from an EMBL/GenBank/DDBJ whole genome shotgun (WGS) entry which is preliminary data.</text>
</comment>
<protein>
    <submittedName>
        <fullName evidence="3">AsmA-like C-terminal domain-containing protein</fullName>
    </submittedName>
</protein>
<feature type="transmembrane region" description="Helical" evidence="2">
    <location>
        <begin position="12"/>
        <end position="31"/>
    </location>
</feature>
<name>A0A8J7RY90_9PROT</name>
<evidence type="ECO:0000256" key="1">
    <source>
        <dbReference type="SAM" id="MobiDB-lite"/>
    </source>
</evidence>
<dbReference type="PANTHER" id="PTHR30441:SF8">
    <property type="entry name" value="DUF748 DOMAIN-CONTAINING PROTEIN"/>
    <property type="match status" value="1"/>
</dbReference>
<gene>
    <name evidence="3" type="ORF">KAJ83_08025</name>
</gene>
<feature type="compositionally biased region" description="Acidic residues" evidence="1">
    <location>
        <begin position="868"/>
        <end position="882"/>
    </location>
</feature>
<dbReference type="Proteomes" id="UP000672602">
    <property type="component" value="Unassembled WGS sequence"/>
</dbReference>
<proteinExistence type="predicted"/>
<organism evidence="3 4">
    <name type="scientific">Marivibrio halodurans</name>
    <dbReference type="NCBI Taxonomy" id="2039722"/>
    <lineage>
        <taxon>Bacteria</taxon>
        <taxon>Pseudomonadati</taxon>
        <taxon>Pseudomonadota</taxon>
        <taxon>Alphaproteobacteria</taxon>
        <taxon>Rhodospirillales</taxon>
        <taxon>Rhodospirillaceae</taxon>
        <taxon>Marivibrio</taxon>
    </lineage>
</organism>
<keyword evidence="4" id="KW-1185">Reference proteome</keyword>
<keyword evidence="2" id="KW-0812">Transmembrane</keyword>
<dbReference type="GO" id="GO:0090313">
    <property type="term" value="P:regulation of protein targeting to membrane"/>
    <property type="evidence" value="ECO:0007669"/>
    <property type="project" value="TreeGrafter"/>
</dbReference>
<dbReference type="EMBL" id="JAGMWN010000003">
    <property type="protein sequence ID" value="MBP5856952.1"/>
    <property type="molecule type" value="Genomic_DNA"/>
</dbReference>
<reference evidence="3" key="1">
    <citation type="submission" date="2021-04" db="EMBL/GenBank/DDBJ databases">
        <authorList>
            <person name="Zhang D.-C."/>
        </authorList>
    </citation>
    <scope>NUCLEOTIDE SEQUENCE</scope>
    <source>
        <strain evidence="3">CGMCC 1.15697</strain>
    </source>
</reference>
<sequence length="1167" mass="124234">MKLHVRRLALEVLAFLVVGSLLLVGVAVWRLSSGPIALTFLTSTIEETLNQPGADYRVEIGDTQLTWAGWDRVVDLIARDVRLLNAEGAEIAQLPRLSVGFSLVDIGSGTVRPTSVDLLDAEVVLIRRTDGSLAFAINPEGLPLGVDAEDAPLAERVEGALLPPQIVDQIVRPPDGKGLLGGLTRIILTNARIWFDNRQSGRAWRGEAINAVIVRDAEGLEVSISGALGVPEGRATLSGTVTHDYGEDLFDVTLGLREAPVAIATRLFPEARDWLPIGERVGLDLGMRVDSMARPLSARVRWESERTAFSITLDDLTSTDGAPTRLIDGSFRIERLEPARLAGRVQALAPLSMLDAPVAGAGTFRLDRESGLEALNVSLTVDSGVLVLPSLYADGLVLYGGTADLGLERMAGGGVEASLRDLSIDLGGPRLTLAGTARLSPEDGLSAELDAMLADLPMERLDGLWPVSLAVDARNWVIPNIPRAEVDQATIGIALDLPEVRALEEIAAIDPETLPLDAVERFGGEIAFRDAEVDYLAPLTRAKEVDGRARYDLDRFDIDLFTGAVDDIAIETGRIEITGFQEPDQEITIDLDVGSPLHSALALLDTEPYAFVDALGLEAGTIDGRARTSVRFAFPLIDELTGDMVSFDATARLNDVRAPIPALDLEARGEKLDLWIDNRGLDLSGTVALNGMEGVLSWRENFASDAPVTRHMTLDARPDVTELARFGIDLPDVVTGPVGGRLDYKVARSGERRVSLAADLGEAAVALAPLSWSKPAGRAASLDVEAVFPVRGDVSVPFLRFAAEGPEGGMMAEGSLVLPPDFTAIRQARIERLAYGPHYVSGRIDRDPAGRYTVSLEGTSVDISGVLGEEDEAPPPEIETPEAEPPATATGTAEEDEEPGPPFDLTARFDRVVDDRGRAMENLDLSMRHDGTDIEALHLKGGIPEGGSLSLDYGPGEGAVRRLSIVSDNAGGALSTLDWTTRISGGALRVEGTREAPDAPMTGHATVENFTLQEAPVLAKLLEFMTLTGIQSALTQSGLPFERMEADFSYQDDRLSIGEARAYGSALGLTAEGEIDLARDYVTLQGTAAPMYSISRVIGAIPILGDILTAGGEGLFAANFGVEGPVEDPAVSVNPLSVLAPGFTRRLFGAPNPGDPDAPGAELRQGN</sequence>
<keyword evidence="2" id="KW-0472">Membrane</keyword>
<dbReference type="GO" id="GO:0005886">
    <property type="term" value="C:plasma membrane"/>
    <property type="evidence" value="ECO:0007669"/>
    <property type="project" value="TreeGrafter"/>
</dbReference>
<dbReference type="RefSeq" id="WP_210681528.1">
    <property type="nucleotide sequence ID" value="NZ_JAGMWN010000003.1"/>
</dbReference>
<evidence type="ECO:0000313" key="4">
    <source>
        <dbReference type="Proteomes" id="UP000672602"/>
    </source>
</evidence>
<evidence type="ECO:0000256" key="2">
    <source>
        <dbReference type="SAM" id="Phobius"/>
    </source>
</evidence>
<accession>A0A8J7RY90</accession>
<keyword evidence="2" id="KW-1133">Transmembrane helix</keyword>
<feature type="region of interest" description="Disordered" evidence="1">
    <location>
        <begin position="866"/>
        <end position="905"/>
    </location>
</feature>
<dbReference type="PANTHER" id="PTHR30441">
    <property type="entry name" value="DUF748 DOMAIN-CONTAINING PROTEIN"/>
    <property type="match status" value="1"/>
</dbReference>
<dbReference type="AlphaFoldDB" id="A0A8J7RY90"/>
<evidence type="ECO:0000313" key="3">
    <source>
        <dbReference type="EMBL" id="MBP5856952.1"/>
    </source>
</evidence>